<comment type="caution">
    <text evidence="6">The sequence shown here is derived from an EMBL/GenBank/DDBJ whole genome shotgun (WGS) entry which is preliminary data.</text>
</comment>
<reference evidence="6" key="1">
    <citation type="submission" date="2020-04" db="EMBL/GenBank/DDBJ databases">
        <authorList>
            <person name="Zhang T."/>
        </authorList>
    </citation>
    <scope>NUCLEOTIDE SEQUENCE</scope>
    <source>
        <strain evidence="6">HKST-UBA10</strain>
    </source>
</reference>
<dbReference type="Gene3D" id="1.20.1280.290">
    <property type="match status" value="1"/>
</dbReference>
<dbReference type="InterPro" id="IPR006603">
    <property type="entry name" value="PQ-loop_rpt"/>
</dbReference>
<proteinExistence type="predicted"/>
<dbReference type="EMBL" id="JAGQLG010000064">
    <property type="protein sequence ID" value="MCA9382120.1"/>
    <property type="molecule type" value="Genomic_DNA"/>
</dbReference>
<dbReference type="Pfam" id="PF04193">
    <property type="entry name" value="PQ-loop"/>
    <property type="match status" value="1"/>
</dbReference>
<dbReference type="AlphaFoldDB" id="A0A955L391"/>
<keyword evidence="2 5" id="KW-0812">Transmembrane</keyword>
<evidence type="ECO:0000256" key="1">
    <source>
        <dbReference type="ARBA" id="ARBA00004141"/>
    </source>
</evidence>
<evidence type="ECO:0000313" key="6">
    <source>
        <dbReference type="EMBL" id="MCA9382120.1"/>
    </source>
</evidence>
<name>A0A955L391_9BACT</name>
<dbReference type="GO" id="GO:0016020">
    <property type="term" value="C:membrane"/>
    <property type="evidence" value="ECO:0007669"/>
    <property type="project" value="UniProtKB-SubCell"/>
</dbReference>
<feature type="transmembrane region" description="Helical" evidence="5">
    <location>
        <begin position="62"/>
        <end position="81"/>
    </location>
</feature>
<evidence type="ECO:0000256" key="2">
    <source>
        <dbReference type="ARBA" id="ARBA00022692"/>
    </source>
</evidence>
<protein>
    <recommendedName>
        <fullName evidence="8">MtN3 and saliva related transmembrane protein</fullName>
    </recommendedName>
</protein>
<keyword evidence="3 5" id="KW-1133">Transmembrane helix</keyword>
<keyword evidence="4 5" id="KW-0472">Membrane</keyword>
<accession>A0A955L391</accession>
<gene>
    <name evidence="6" type="ORF">KC660_01790</name>
</gene>
<comment type="subcellular location">
    <subcellularLocation>
        <location evidence="1">Membrane</location>
        <topology evidence="1">Multi-pass membrane protein</topology>
    </subcellularLocation>
</comment>
<sequence>MTILAILATIFGILGAFALIPQVVKIYKRKSADDISFTSYSIMFCGAIVWFVYGIENGSLPLIVSTLFGGANCMLILVARYKYGDTPLLFQNVKEVEV</sequence>
<evidence type="ECO:0000256" key="4">
    <source>
        <dbReference type="ARBA" id="ARBA00023136"/>
    </source>
</evidence>
<evidence type="ECO:0000256" key="3">
    <source>
        <dbReference type="ARBA" id="ARBA00022989"/>
    </source>
</evidence>
<evidence type="ECO:0000313" key="7">
    <source>
        <dbReference type="Proteomes" id="UP000782843"/>
    </source>
</evidence>
<dbReference type="Proteomes" id="UP000782843">
    <property type="component" value="Unassembled WGS sequence"/>
</dbReference>
<evidence type="ECO:0008006" key="8">
    <source>
        <dbReference type="Google" id="ProtNLM"/>
    </source>
</evidence>
<reference evidence="6" key="2">
    <citation type="journal article" date="2021" name="Microbiome">
        <title>Successional dynamics and alternative stable states in a saline activated sludge microbial community over 9 years.</title>
        <authorList>
            <person name="Wang Y."/>
            <person name="Ye J."/>
            <person name="Ju F."/>
            <person name="Liu L."/>
            <person name="Boyd J.A."/>
            <person name="Deng Y."/>
            <person name="Parks D.H."/>
            <person name="Jiang X."/>
            <person name="Yin X."/>
            <person name="Woodcroft B.J."/>
            <person name="Tyson G.W."/>
            <person name="Hugenholtz P."/>
            <person name="Polz M.F."/>
            <person name="Zhang T."/>
        </authorList>
    </citation>
    <scope>NUCLEOTIDE SEQUENCE</scope>
    <source>
        <strain evidence="6">HKST-UBA10</strain>
    </source>
</reference>
<feature type="transmembrane region" description="Helical" evidence="5">
    <location>
        <begin position="37"/>
        <end position="55"/>
    </location>
</feature>
<organism evidence="6 7">
    <name type="scientific">Candidatus Dojkabacteria bacterium</name>
    <dbReference type="NCBI Taxonomy" id="2099670"/>
    <lineage>
        <taxon>Bacteria</taxon>
        <taxon>Candidatus Dojkabacteria</taxon>
    </lineage>
</organism>
<evidence type="ECO:0000256" key="5">
    <source>
        <dbReference type="SAM" id="Phobius"/>
    </source>
</evidence>